<accession>A0A834WLP6</accession>
<comment type="caution">
    <text evidence="1">The sequence shown here is derived from an EMBL/GenBank/DDBJ whole genome shotgun (WGS) entry which is preliminary data.</text>
</comment>
<evidence type="ECO:0000313" key="1">
    <source>
        <dbReference type="EMBL" id="KAF7823926.1"/>
    </source>
</evidence>
<name>A0A834WLP6_9FABA</name>
<organism evidence="1 2">
    <name type="scientific">Senna tora</name>
    <dbReference type="NCBI Taxonomy" id="362788"/>
    <lineage>
        <taxon>Eukaryota</taxon>
        <taxon>Viridiplantae</taxon>
        <taxon>Streptophyta</taxon>
        <taxon>Embryophyta</taxon>
        <taxon>Tracheophyta</taxon>
        <taxon>Spermatophyta</taxon>
        <taxon>Magnoliopsida</taxon>
        <taxon>eudicotyledons</taxon>
        <taxon>Gunneridae</taxon>
        <taxon>Pentapetalae</taxon>
        <taxon>rosids</taxon>
        <taxon>fabids</taxon>
        <taxon>Fabales</taxon>
        <taxon>Fabaceae</taxon>
        <taxon>Caesalpinioideae</taxon>
        <taxon>Cassia clade</taxon>
        <taxon>Senna</taxon>
    </lineage>
</organism>
<proteinExistence type="predicted"/>
<dbReference type="EMBL" id="JAAIUW010000007">
    <property type="protein sequence ID" value="KAF7823926.1"/>
    <property type="molecule type" value="Genomic_DNA"/>
</dbReference>
<dbReference type="AlphaFoldDB" id="A0A834WLP6"/>
<evidence type="ECO:0000313" key="2">
    <source>
        <dbReference type="Proteomes" id="UP000634136"/>
    </source>
</evidence>
<keyword evidence="2" id="KW-1185">Reference proteome</keyword>
<sequence length="114" mass="13411">METSENHVFKLLRCRKDGMPHLSERVESSLNWFSSTEFLLPGKIELLPHQCQKHQSPQQRYRFGARKKLYLVINFPCRRKLLRFFKDYGVSRGILLVSSQFHLPIEMKSSTPCG</sequence>
<protein>
    <submittedName>
        <fullName evidence="1">Uncharacterized protein</fullName>
    </submittedName>
</protein>
<gene>
    <name evidence="1" type="ORF">G2W53_022070</name>
</gene>
<reference evidence="1" key="1">
    <citation type="submission" date="2020-09" db="EMBL/GenBank/DDBJ databases">
        <title>Genome-Enabled Discovery of Anthraquinone Biosynthesis in Senna tora.</title>
        <authorList>
            <person name="Kang S.-H."/>
            <person name="Pandey R.P."/>
            <person name="Lee C.-M."/>
            <person name="Sim J.-S."/>
            <person name="Jeong J.-T."/>
            <person name="Choi B.-S."/>
            <person name="Jung M."/>
            <person name="Ginzburg D."/>
            <person name="Zhao K."/>
            <person name="Won S.Y."/>
            <person name="Oh T.-J."/>
            <person name="Yu Y."/>
            <person name="Kim N.-H."/>
            <person name="Lee O.R."/>
            <person name="Lee T.-H."/>
            <person name="Bashyal P."/>
            <person name="Kim T.-S."/>
            <person name="Lee W.-H."/>
            <person name="Kawkins C."/>
            <person name="Kim C.-K."/>
            <person name="Kim J.S."/>
            <person name="Ahn B.O."/>
            <person name="Rhee S.Y."/>
            <person name="Sohng J.K."/>
        </authorList>
    </citation>
    <scope>NUCLEOTIDE SEQUENCE</scope>
    <source>
        <tissue evidence="1">Leaf</tissue>
    </source>
</reference>
<dbReference type="Proteomes" id="UP000634136">
    <property type="component" value="Unassembled WGS sequence"/>
</dbReference>